<dbReference type="RefSeq" id="WP_379979392.1">
    <property type="nucleotide sequence ID" value="NZ_JBHSFV010000007.1"/>
</dbReference>
<protein>
    <submittedName>
        <fullName evidence="1">Uncharacterized protein</fullName>
    </submittedName>
</protein>
<keyword evidence="2" id="KW-1185">Reference proteome</keyword>
<gene>
    <name evidence="1" type="ORF">ACFO3O_12795</name>
</gene>
<evidence type="ECO:0000313" key="2">
    <source>
        <dbReference type="Proteomes" id="UP001596043"/>
    </source>
</evidence>
<evidence type="ECO:0000313" key="1">
    <source>
        <dbReference type="EMBL" id="MFC4634792.1"/>
    </source>
</evidence>
<accession>A0ABV9HX79</accession>
<dbReference type="EMBL" id="JBHSFV010000007">
    <property type="protein sequence ID" value="MFC4634792.1"/>
    <property type="molecule type" value="Genomic_DNA"/>
</dbReference>
<proteinExistence type="predicted"/>
<name>A0ABV9HX79_9FLAO</name>
<comment type="caution">
    <text evidence="1">The sequence shown here is derived from an EMBL/GenBank/DDBJ whole genome shotgun (WGS) entry which is preliminary data.</text>
</comment>
<organism evidence="1 2">
    <name type="scientific">Dokdonia ponticola</name>
    <dbReference type="NCBI Taxonomy" id="2041041"/>
    <lineage>
        <taxon>Bacteria</taxon>
        <taxon>Pseudomonadati</taxon>
        <taxon>Bacteroidota</taxon>
        <taxon>Flavobacteriia</taxon>
        <taxon>Flavobacteriales</taxon>
        <taxon>Flavobacteriaceae</taxon>
        <taxon>Dokdonia</taxon>
    </lineage>
</organism>
<dbReference type="Proteomes" id="UP001596043">
    <property type="component" value="Unassembled WGS sequence"/>
</dbReference>
<sequence length="565" mass="65958">MKVISYIEFSTYPLSEKVDFFDNGIASIVQSVEDSQLYKFLRQIILNVAENAFIRKSAVSILVESVFLGKIKNRQAISILVDEWEDSPHVFVELQRVKDLFYFFDVEPDINNIYNSYLKNEELEIVTEALLNLGFIHLQKGFEAVNKDDKISCFQAAIQYFNDSDNSIENRIDAKFYRVVSSILFDFLSLKTANIDNQLNQLAVILKEKWLYSFDFNENVMDVSFYKTLTSISNIKKENPTNWTEYHIEFNKLYECYSDVKNQKIKNRLNKSKLSHTFVAMCEESFIEPYFALNFHSQMVKIDNCIKRYSVGSPLYDFLTHIKKLANNNDFKKKVDTKTVEQKLKNCFPKRSPAAIEKTLKKIKDPKNPDELINAFEELNAPSIDKFIDSLVFACITLQGDRIYKFSNRSNIEENDRNKFIAQLLRSADYSTNDQSLWGESPGGKKDGEIDLMFYDSRGLPFAIIEALNWRDYDYLKTHIDKLFNKYDTAGFENNFIVVYANAKKFGALCKKYIDCISKHNYKHVFQCVNEIDGYNYAELKIYKAEHIRHGGKVFLYHIIINFNI</sequence>
<reference evidence="2" key="1">
    <citation type="journal article" date="2019" name="Int. J. Syst. Evol. Microbiol.">
        <title>The Global Catalogue of Microorganisms (GCM) 10K type strain sequencing project: providing services to taxonomists for standard genome sequencing and annotation.</title>
        <authorList>
            <consortium name="The Broad Institute Genomics Platform"/>
            <consortium name="The Broad Institute Genome Sequencing Center for Infectious Disease"/>
            <person name="Wu L."/>
            <person name="Ma J."/>
        </authorList>
    </citation>
    <scope>NUCLEOTIDE SEQUENCE [LARGE SCALE GENOMIC DNA]</scope>
    <source>
        <strain evidence="2">YJ-61-S</strain>
    </source>
</reference>